<dbReference type="Gene3D" id="1.10.10.1710">
    <property type="entry name" value="Deoxyribodipyrimidine photolyase-related"/>
    <property type="match status" value="1"/>
</dbReference>
<gene>
    <name evidence="2" type="ORF">SOO65_16385</name>
</gene>
<dbReference type="PANTHER" id="PTHR38657">
    <property type="entry name" value="SLR1343 PROTEIN"/>
    <property type="match status" value="1"/>
</dbReference>
<dbReference type="AlphaFoldDB" id="A0AAX4HLY1"/>
<sequence>MNEALIILGDQLFPTKFYEPHLKKHVFMAEDVGLCTHYKYHKHKLAFFLTAMREYAEELKTKGHRVHYESLSNTSYEKRLEKFLKQEKIEKITIGEVQDKFFEKSLFGLFEKLELPFEVLETPMFLCSRQEFKNYLFYHPRPFMKSFYEKERRRLEVLIEKNKKPKGGKWSYDVENRKKVPKELTNKDLPLHKKSEHFSEVRKIVEDKFPDHPGDLENFWLPTNRRSALQSLKLFMTHHLNDFGTYQDSITDRSPYLYHSVLSPMLNMGLLTPQEVIEAALKTEAPLHSVEGFIRQIMGWREFVRGVYQNYSEEEETKNFFKHKRKMTDSWYKGTTGLPPVDDAIKKANELGYCHHIERLMILSNVMLLTELHPHEVHKWFMEMFVDSADWVMGPNVYGMGQFSDGGIFATKPYISGSNYILKMSDYKKGDWCDVWDGLFWRFIDKHESYFSKNPRLNMMVNSLHKMEPTRKKTLLKLANEFIKNNTLESH</sequence>
<keyword evidence="3" id="KW-1185">Reference proteome</keyword>
<dbReference type="InterPro" id="IPR005101">
    <property type="entry name" value="Cryptochr/Photolyase_FAD-bd"/>
</dbReference>
<dbReference type="RefSeq" id="WP_321392761.1">
    <property type="nucleotide sequence ID" value="NZ_CP139487.1"/>
</dbReference>
<dbReference type="EMBL" id="CP139487">
    <property type="protein sequence ID" value="WPU64273.1"/>
    <property type="molecule type" value="Genomic_DNA"/>
</dbReference>
<dbReference type="InterPro" id="IPR007357">
    <property type="entry name" value="PhrB-like"/>
</dbReference>
<dbReference type="InterPro" id="IPR014729">
    <property type="entry name" value="Rossmann-like_a/b/a_fold"/>
</dbReference>
<organism evidence="2 3">
    <name type="scientific">Peredibacter starrii</name>
    <dbReference type="NCBI Taxonomy" id="28202"/>
    <lineage>
        <taxon>Bacteria</taxon>
        <taxon>Pseudomonadati</taxon>
        <taxon>Bdellovibrionota</taxon>
        <taxon>Bacteriovoracia</taxon>
        <taxon>Bacteriovoracales</taxon>
        <taxon>Bacteriovoracaceae</taxon>
        <taxon>Peredibacter</taxon>
    </lineage>
</organism>
<dbReference type="Gene3D" id="1.10.579.10">
    <property type="entry name" value="DNA Cyclobutane Dipyrimidine Photolyase, subunit A, domain 3"/>
    <property type="match status" value="1"/>
</dbReference>
<dbReference type="Gene3D" id="3.40.50.620">
    <property type="entry name" value="HUPs"/>
    <property type="match status" value="1"/>
</dbReference>
<dbReference type="KEGG" id="psti:SOO65_16385"/>
<dbReference type="InterPro" id="IPR036134">
    <property type="entry name" value="Crypto/Photolyase_FAD-like_sf"/>
</dbReference>
<dbReference type="Proteomes" id="UP001324634">
    <property type="component" value="Chromosome"/>
</dbReference>
<dbReference type="InterPro" id="IPR052551">
    <property type="entry name" value="UV-DNA_repair_photolyase"/>
</dbReference>
<name>A0AAX4HLY1_9BACT</name>
<protein>
    <submittedName>
        <fullName evidence="2">Cryptochrome/photolyase family protein</fullName>
    </submittedName>
</protein>
<reference evidence="2 3" key="1">
    <citation type="submission" date="2023-11" db="EMBL/GenBank/DDBJ databases">
        <title>Peredibacter starrii A3.12.</title>
        <authorList>
            <person name="Mitchell R.J."/>
        </authorList>
    </citation>
    <scope>NUCLEOTIDE SEQUENCE [LARGE SCALE GENOMIC DNA]</scope>
    <source>
        <strain evidence="2 3">A3.12</strain>
    </source>
</reference>
<dbReference type="Gene3D" id="1.25.40.80">
    <property type="match status" value="1"/>
</dbReference>
<feature type="domain" description="Cryptochrome/DNA photolyase FAD-binding" evidence="1">
    <location>
        <begin position="298"/>
        <end position="388"/>
    </location>
</feature>
<evidence type="ECO:0000313" key="3">
    <source>
        <dbReference type="Proteomes" id="UP001324634"/>
    </source>
</evidence>
<proteinExistence type="predicted"/>
<accession>A0AAX4HLY1</accession>
<dbReference type="Pfam" id="PF03441">
    <property type="entry name" value="FAD_binding_7"/>
    <property type="match status" value="1"/>
</dbReference>
<evidence type="ECO:0000259" key="1">
    <source>
        <dbReference type="Pfam" id="PF03441"/>
    </source>
</evidence>
<dbReference type="Pfam" id="PF04244">
    <property type="entry name" value="DPRP"/>
    <property type="match status" value="1"/>
</dbReference>
<evidence type="ECO:0000313" key="2">
    <source>
        <dbReference type="EMBL" id="WPU64273.1"/>
    </source>
</evidence>
<dbReference type="SUPFAM" id="SSF48173">
    <property type="entry name" value="Cryptochrome/photolyase FAD-binding domain"/>
    <property type="match status" value="1"/>
</dbReference>
<dbReference type="PANTHER" id="PTHR38657:SF1">
    <property type="entry name" value="SLR1343 PROTEIN"/>
    <property type="match status" value="1"/>
</dbReference>